<evidence type="ECO:0000256" key="3">
    <source>
        <dbReference type="ARBA" id="ARBA00004947"/>
    </source>
</evidence>
<evidence type="ECO:0000259" key="17">
    <source>
        <dbReference type="Pfam" id="PF02744"/>
    </source>
</evidence>
<evidence type="ECO:0000256" key="7">
    <source>
        <dbReference type="ARBA" id="ARBA00022679"/>
    </source>
</evidence>
<dbReference type="SUPFAM" id="SSF54197">
    <property type="entry name" value="HIT-like"/>
    <property type="match status" value="2"/>
</dbReference>
<comment type="pathway">
    <text evidence="3 14">Carbohydrate metabolism; galactose metabolism.</text>
</comment>
<dbReference type="PANTHER" id="PTHR11943">
    <property type="entry name" value="GALACTOSE-1-PHOSPHATE URIDYLYLTRANSFERASE"/>
    <property type="match status" value="1"/>
</dbReference>
<keyword evidence="10" id="KW-0862">Zinc</keyword>
<comment type="caution">
    <text evidence="18">The sequence shown here is derived from an EMBL/GenBank/DDBJ whole genome shotgun (WGS) entry which is preliminary data.</text>
</comment>
<keyword evidence="11 14" id="KW-0299">Galactose metabolism</keyword>
<evidence type="ECO:0000256" key="1">
    <source>
        <dbReference type="ARBA" id="ARBA00001107"/>
    </source>
</evidence>
<evidence type="ECO:0000256" key="9">
    <source>
        <dbReference type="ARBA" id="ARBA00022723"/>
    </source>
</evidence>
<evidence type="ECO:0000256" key="14">
    <source>
        <dbReference type="RuleBase" id="RU000506"/>
    </source>
</evidence>
<dbReference type="PROSITE" id="PS00117">
    <property type="entry name" value="GAL_P_UDP_TRANSF_I"/>
    <property type="match status" value="1"/>
</dbReference>
<accession>A0ABP7GJD1</accession>
<evidence type="ECO:0000256" key="11">
    <source>
        <dbReference type="ARBA" id="ARBA00023144"/>
    </source>
</evidence>
<dbReference type="PIRSF" id="PIRSF000808">
    <property type="entry name" value="GalT"/>
    <property type="match status" value="1"/>
</dbReference>
<keyword evidence="8 14" id="KW-0548">Nucleotidyltransferase</keyword>
<dbReference type="PANTHER" id="PTHR11943:SF1">
    <property type="entry name" value="GALACTOSE-1-PHOSPHATE URIDYLYLTRANSFERASE"/>
    <property type="match status" value="1"/>
</dbReference>
<dbReference type="NCBIfam" id="TIGR00209">
    <property type="entry name" value="galT_1"/>
    <property type="match status" value="1"/>
</dbReference>
<comment type="similarity">
    <text evidence="4 14">Belongs to the galactose-1-phosphate uridylyltransferase type 1 family.</text>
</comment>
<keyword evidence="9 14" id="KW-0479">Metal-binding</keyword>
<reference evidence="19" key="1">
    <citation type="journal article" date="2019" name="Int. J. Syst. Evol. Microbiol.">
        <title>The Global Catalogue of Microorganisms (GCM) 10K type strain sequencing project: providing services to taxonomists for standard genome sequencing and annotation.</title>
        <authorList>
            <consortium name="The Broad Institute Genomics Platform"/>
            <consortium name="The Broad Institute Genome Sequencing Center for Infectious Disease"/>
            <person name="Wu L."/>
            <person name="Ma J."/>
        </authorList>
    </citation>
    <scope>NUCLEOTIDE SEQUENCE [LARGE SCALE GENOMIC DNA]</scope>
    <source>
        <strain evidence="19">JCM 17137</strain>
    </source>
</reference>
<dbReference type="Pfam" id="PF01087">
    <property type="entry name" value="GalP_UDP_transf"/>
    <property type="match status" value="1"/>
</dbReference>
<dbReference type="Gene3D" id="3.30.428.10">
    <property type="entry name" value="HIT-like"/>
    <property type="match status" value="2"/>
</dbReference>
<evidence type="ECO:0000256" key="12">
    <source>
        <dbReference type="ARBA" id="ARBA00023277"/>
    </source>
</evidence>
<dbReference type="RefSeq" id="WP_344977248.1">
    <property type="nucleotide sequence ID" value="NZ_BAABDD010000049.1"/>
</dbReference>
<dbReference type="Proteomes" id="UP001500908">
    <property type="component" value="Unassembled WGS sequence"/>
</dbReference>
<name>A0ABP7GJD1_9ACTN</name>
<feature type="region of interest" description="Disordered" evidence="15">
    <location>
        <begin position="18"/>
        <end position="48"/>
    </location>
</feature>
<keyword evidence="12 14" id="KW-0119">Carbohydrate metabolism</keyword>
<evidence type="ECO:0000313" key="18">
    <source>
        <dbReference type="EMBL" id="GAA3765959.1"/>
    </source>
</evidence>
<evidence type="ECO:0000256" key="13">
    <source>
        <dbReference type="NCBIfam" id="TIGR00209"/>
    </source>
</evidence>
<dbReference type="InterPro" id="IPR005850">
    <property type="entry name" value="GalP_Utransf_C"/>
</dbReference>
<keyword evidence="19" id="KW-1185">Reference proteome</keyword>
<evidence type="ECO:0000259" key="16">
    <source>
        <dbReference type="Pfam" id="PF01087"/>
    </source>
</evidence>
<dbReference type="InterPro" id="IPR001937">
    <property type="entry name" value="GalP_UDPtransf1"/>
</dbReference>
<comment type="cofactor">
    <cofactor evidence="2">
        <name>Zn(2+)</name>
        <dbReference type="ChEBI" id="CHEBI:29105"/>
    </cofactor>
</comment>
<dbReference type="Pfam" id="PF02744">
    <property type="entry name" value="GalP_UDP_tr_C"/>
    <property type="match status" value="1"/>
</dbReference>
<evidence type="ECO:0000256" key="2">
    <source>
        <dbReference type="ARBA" id="ARBA00001947"/>
    </source>
</evidence>
<feature type="region of interest" description="Disordered" evidence="15">
    <location>
        <begin position="68"/>
        <end position="87"/>
    </location>
</feature>
<dbReference type="EC" id="2.7.7.12" evidence="5 13"/>
<dbReference type="GO" id="GO:0016779">
    <property type="term" value="F:nucleotidyltransferase activity"/>
    <property type="evidence" value="ECO:0007669"/>
    <property type="project" value="UniProtKB-KW"/>
</dbReference>
<evidence type="ECO:0000256" key="15">
    <source>
        <dbReference type="SAM" id="MobiDB-lite"/>
    </source>
</evidence>
<dbReference type="InterPro" id="IPR019779">
    <property type="entry name" value="GalP_UDPtransf1_His-AS"/>
</dbReference>
<feature type="region of interest" description="Disordered" evidence="15">
    <location>
        <begin position="107"/>
        <end position="130"/>
    </location>
</feature>
<evidence type="ECO:0000313" key="19">
    <source>
        <dbReference type="Proteomes" id="UP001500908"/>
    </source>
</evidence>
<evidence type="ECO:0000256" key="4">
    <source>
        <dbReference type="ARBA" id="ARBA00010951"/>
    </source>
</evidence>
<evidence type="ECO:0000256" key="8">
    <source>
        <dbReference type="ARBA" id="ARBA00022695"/>
    </source>
</evidence>
<feature type="domain" description="Galactose-1-phosphate uridyl transferase N-terminal" evidence="16">
    <location>
        <begin position="46"/>
        <end position="210"/>
    </location>
</feature>
<evidence type="ECO:0000256" key="10">
    <source>
        <dbReference type="ARBA" id="ARBA00022833"/>
    </source>
</evidence>
<evidence type="ECO:0000256" key="6">
    <source>
        <dbReference type="ARBA" id="ARBA00016340"/>
    </source>
</evidence>
<keyword evidence="7 14" id="KW-0808">Transferase</keyword>
<organism evidence="18 19">
    <name type="scientific">Salinactinospora qingdaonensis</name>
    <dbReference type="NCBI Taxonomy" id="702744"/>
    <lineage>
        <taxon>Bacteria</taxon>
        <taxon>Bacillati</taxon>
        <taxon>Actinomycetota</taxon>
        <taxon>Actinomycetes</taxon>
        <taxon>Streptosporangiales</taxon>
        <taxon>Nocardiopsidaceae</taxon>
        <taxon>Salinactinospora</taxon>
    </lineage>
</organism>
<dbReference type="EMBL" id="BAABDD010000049">
    <property type="protein sequence ID" value="GAA3765959.1"/>
    <property type="molecule type" value="Genomic_DNA"/>
</dbReference>
<protein>
    <recommendedName>
        <fullName evidence="6 13">Galactose-1-phosphate uridylyltransferase</fullName>
        <ecNumber evidence="5 13">2.7.7.12</ecNumber>
    </recommendedName>
</protein>
<proteinExistence type="inferred from homology"/>
<feature type="domain" description="Galactose-1-phosphate uridyl transferase C-terminal" evidence="17">
    <location>
        <begin position="220"/>
        <end position="374"/>
    </location>
</feature>
<comment type="catalytic activity">
    <reaction evidence="1 14">
        <text>alpha-D-galactose 1-phosphate + UDP-alpha-D-glucose = alpha-D-glucose 1-phosphate + UDP-alpha-D-galactose</text>
        <dbReference type="Rhea" id="RHEA:13989"/>
        <dbReference type="ChEBI" id="CHEBI:58336"/>
        <dbReference type="ChEBI" id="CHEBI:58601"/>
        <dbReference type="ChEBI" id="CHEBI:58885"/>
        <dbReference type="ChEBI" id="CHEBI:66914"/>
        <dbReference type="EC" id="2.7.7.12"/>
    </reaction>
</comment>
<gene>
    <name evidence="18" type="primary">galT</name>
    <name evidence="18" type="ORF">GCM10022402_48990</name>
</gene>
<sequence length="387" mass="43006">MHKLPVWRSTAQLADGREISYYDETPDTGRATVPDRRPLDPAASGSELRHDPLLDEWVALASHRQNRTFLPPPDQCPLDPTSGDNLTEVPAADYDVAVFENRFPSFARSADHPAPAATPPPEPTDPALRRRTDAGGRCEVVCFTAEHNSSFAQLRPHRVATVIEALADRTEQLSALPEVACVYPFENRGEEIGVTLHHPHGQIYGYPFVPPRMAQMLATARRYREQHDSNLFDDVVAAEHTSGRRVVASGRHWIAFVPAAARWPYEVKLFPLRRTATLPLLDAEQRAELAHLYLGLVRAFDGLFDSPTPYIAAWHQAPFDTAGAPDPDFGLHLQLFTLRRAPGKMKYLAGSESGMAAWINDVAPEDAAHRLRAAYQHPADTDAKETR</sequence>
<dbReference type="InterPro" id="IPR005849">
    <property type="entry name" value="GalP_Utransf_N"/>
</dbReference>
<evidence type="ECO:0000256" key="5">
    <source>
        <dbReference type="ARBA" id="ARBA00012384"/>
    </source>
</evidence>
<dbReference type="InterPro" id="IPR036265">
    <property type="entry name" value="HIT-like_sf"/>
</dbReference>